<dbReference type="Proteomes" id="UP000007887">
    <property type="component" value="Chromosome"/>
</dbReference>
<sequence>MDNQKKVLKLFDYIRKVASLRQSLQRNIKDQEWSLFLDELPVDPKRIRVLPRMEGQEEVLLEVDKPEFLPCPELPFDLVGWIRTPNWRDFAVVDIEVREERLRHDERLGDVTERFVDSGVRLAALEKWKRQRTLWRAGEMVKSRTQELFMELYELYDRLRKEPERLELVAGNGFFLSGLDSAINHPIILKRVHLHYDNKGRMQLLESEYPTELYVDMFQDMPGVEPEGVRAFAEALDVGNMDPWADNMGAFLANTATALTPNCRYAANRFDVLPTDWYLTYDRPVLFLRKVRPGTEQSIAAMMARIEREGDVPESLLRIVDAEAAKEQAEPLTVDLADIRGEAADILLTKAANAEQLGIARKIAASPAVVVQGPPGTGKTHTIANLLGHFLAQGQHVLVTSATNKALSVLKEKLPAGIQDLCVSLIDGSKGDMERSVKGICERLAHSNEEELAGRAKELQQERQQLLQALAEKRQVLADMQRYEAKRDYFVLGGKAWSLSRMAAFIHDHADLAGVVPGPVAEGTLPLTQAELAELYQSNGLLDAEALQEIAADLPVRGQLLQPEEAGKLLELSAAEASRRAELLAGLSEVTVDEAGCLWKKGQQVAQELSLQRLQEADALYGQIDFDRLEKKWAQEAILAGKLGGAHLEMWQMLGAAIERVQQIKQHNMTQFFGLDFQYKGQQEPNQEMIQALAEMAAAFDAHGKLTWWDRLFHREWQALQQAFAIDGHAISSRRECQLAMQYASLHQARREAAVKWQQLLEPYGMVTYEELQAQGDDTDDLLSARWREVEVYLHWQENIWGELRLLWRQAGVKLDLTYSRNHYATPHGEMKAQLNWLKQDFPRWQKLLLMQAARQESADSLRETKAALEAADGQLARQFRSALANGDSEAYAAAYEKLARYEKLLPVYDRRQELLAKLAELAPQWAARIERQEGTDGARQLPLQIEDAWLYAQFSQELAQLSQDDPQELEGEIKELSLRLTEVTTNLAETSAWQHLLENVSGTGLQASLVGWSKAVQKLGKGKGRYAARHIKEAKACMLEAQGAVPAWIMPLSRVWQNVSPDSPKFDIILIDEASQADITALPLLYLGRRVIIVGDDKQVSPAAVGVTAAEITHLQSTTIEGVIQHASLYTMDTSLYDIAQMNFAARMLTEHFRCVPEIIGFSNQLAYDGRIRPLRESGRSLQPWVQVKVSGIREPGKKQNLMEAEYIVATLQACLEEPAYKGKRFGAISLLGEDQSKLIRELAAKEIGITSLEACDFLCGSPADFQGDERDVVFLSLVDSRDSLEAGKQMRLVGEGHAGDTAKRYNVAVSRARDQLWIFHSMERDDLKEGDLRRNLLEYDGSSQMNPEGEDKQPTSLELTVTRSLQEKGYEVHQNMAVGSLTVPVVAQYGDKRVIIACDGEHWVDSIKEAASLRYNQAVLERLGWTFLRVRGSQWYLNPEASLQKLEAQLKDCGIMPGKPAGQEAQSAAREELTVYIRQRAEQLVSKWHQGPGEG</sequence>
<evidence type="ECO:0000256" key="6">
    <source>
        <dbReference type="SAM" id="Coils"/>
    </source>
</evidence>
<dbReference type="KEGG" id="sri:SELR_03180"/>
<accession>I0GMN9</accession>
<dbReference type="eggNOG" id="COG0507">
    <property type="taxonomic scope" value="Bacteria"/>
</dbReference>
<evidence type="ECO:0000313" key="10">
    <source>
        <dbReference type="EMBL" id="BAL82026.1"/>
    </source>
</evidence>
<dbReference type="EMBL" id="AP012292">
    <property type="protein sequence ID" value="BAL82026.1"/>
    <property type="molecule type" value="Genomic_DNA"/>
</dbReference>
<dbReference type="PATRIC" id="fig|927704.6.peg.328"/>
<evidence type="ECO:0000259" key="8">
    <source>
        <dbReference type="Pfam" id="PF13087"/>
    </source>
</evidence>
<keyword evidence="6" id="KW-0175">Coiled coil</keyword>
<proteinExistence type="inferred from homology"/>
<dbReference type="InterPro" id="IPR027417">
    <property type="entry name" value="P-loop_NTPase"/>
</dbReference>
<dbReference type="InterPro" id="IPR041677">
    <property type="entry name" value="DNA2/NAM7_AAA_11"/>
</dbReference>
<dbReference type="GO" id="GO:0004386">
    <property type="term" value="F:helicase activity"/>
    <property type="evidence" value="ECO:0007669"/>
    <property type="project" value="UniProtKB-KW"/>
</dbReference>
<evidence type="ECO:0000256" key="3">
    <source>
        <dbReference type="ARBA" id="ARBA00022801"/>
    </source>
</evidence>
<evidence type="ECO:0000313" key="11">
    <source>
        <dbReference type="Proteomes" id="UP000007887"/>
    </source>
</evidence>
<dbReference type="InterPro" id="IPR041679">
    <property type="entry name" value="DNA2/NAM7-like_C"/>
</dbReference>
<comment type="similarity">
    <text evidence="1">Belongs to the DNA2/NAM7 helicase family.</text>
</comment>
<keyword evidence="3" id="KW-0378">Hydrolase</keyword>
<evidence type="ECO:0000259" key="7">
    <source>
        <dbReference type="Pfam" id="PF13086"/>
    </source>
</evidence>
<evidence type="ECO:0000259" key="9">
    <source>
        <dbReference type="Pfam" id="PF18741"/>
    </source>
</evidence>
<dbReference type="InterPro" id="IPR050534">
    <property type="entry name" value="Coronavir_polyprotein_1ab"/>
</dbReference>
<dbReference type="eggNOG" id="COG1112">
    <property type="taxonomic scope" value="Bacteria"/>
</dbReference>
<gene>
    <name evidence="10" type="ordered locus">SELR_03180</name>
</gene>
<dbReference type="InterPro" id="IPR047187">
    <property type="entry name" value="SF1_C_Upf1"/>
</dbReference>
<name>I0GMN9_SELRL</name>
<dbReference type="SUPFAM" id="SSF52540">
    <property type="entry name" value="P-loop containing nucleoside triphosphate hydrolases"/>
    <property type="match status" value="1"/>
</dbReference>
<dbReference type="Pfam" id="PF13086">
    <property type="entry name" value="AAA_11"/>
    <property type="match status" value="1"/>
</dbReference>
<dbReference type="Pfam" id="PF13087">
    <property type="entry name" value="AAA_12"/>
    <property type="match status" value="1"/>
</dbReference>
<feature type="domain" description="DNA2/NAM7 helicase-like C-terminal" evidence="8">
    <location>
        <begin position="1135"/>
        <end position="1321"/>
    </location>
</feature>
<evidence type="ECO:0000256" key="1">
    <source>
        <dbReference type="ARBA" id="ARBA00007913"/>
    </source>
</evidence>
<dbReference type="InterPro" id="IPR049468">
    <property type="entry name" value="Restrct_endonuc-II-like_dom"/>
</dbReference>
<dbReference type="Gene3D" id="3.40.960.10">
    <property type="entry name" value="VSR Endonuclease"/>
    <property type="match status" value="1"/>
</dbReference>
<protein>
    <recommendedName>
        <fullName evidence="12">AAA domain-containing protein</fullName>
    </recommendedName>
</protein>
<dbReference type="CDD" id="cd18808">
    <property type="entry name" value="SF1_C_Upf1"/>
    <property type="match status" value="1"/>
</dbReference>
<evidence type="ECO:0000256" key="5">
    <source>
        <dbReference type="ARBA" id="ARBA00022840"/>
    </source>
</evidence>
<feature type="domain" description="DNA2/NAM7 helicase helicase" evidence="7">
    <location>
        <begin position="353"/>
        <end position="479"/>
    </location>
</feature>
<dbReference type="HOGENOM" id="CLU_000738_1_0_9"/>
<dbReference type="eggNOG" id="COG0845">
    <property type="taxonomic scope" value="Bacteria"/>
</dbReference>
<keyword evidence="4" id="KW-0347">Helicase</keyword>
<feature type="domain" description="Restriction endonuclease type II-like" evidence="9">
    <location>
        <begin position="1362"/>
        <end position="1452"/>
    </location>
</feature>
<dbReference type="GO" id="GO:0005524">
    <property type="term" value="F:ATP binding"/>
    <property type="evidence" value="ECO:0007669"/>
    <property type="project" value="UniProtKB-KW"/>
</dbReference>
<reference evidence="10 11" key="1">
    <citation type="submission" date="2011-10" db="EMBL/GenBank/DDBJ databases">
        <title>Whole genome sequence of Selenomonas ruminantium subsp. lactilytica TAM6421.</title>
        <authorList>
            <person name="Oguchi A."/>
            <person name="Ankai A."/>
            <person name="Kaneko J."/>
            <person name="Yamada-Narita S."/>
            <person name="Fukui S."/>
            <person name="Takahashi M."/>
            <person name="Onodera T."/>
            <person name="Kojima S."/>
            <person name="Fushimi T."/>
            <person name="Abe N."/>
            <person name="Kamio Y."/>
            <person name="Yamazaki S."/>
            <person name="Fujita N."/>
        </authorList>
    </citation>
    <scope>NUCLEOTIDE SEQUENCE [LARGE SCALE GENOMIC DNA]</scope>
    <source>
        <strain evidence="11">NBRC 103574 / TAM6421</strain>
    </source>
</reference>
<keyword evidence="2" id="KW-0547">Nucleotide-binding</keyword>
<dbReference type="RefSeq" id="WP_014423471.1">
    <property type="nucleotide sequence ID" value="NC_017068.1"/>
</dbReference>
<organism evidence="10 11">
    <name type="scientific">Selenomonas ruminantium subsp. lactilytica (strain NBRC 103574 / TAM6421)</name>
    <dbReference type="NCBI Taxonomy" id="927704"/>
    <lineage>
        <taxon>Bacteria</taxon>
        <taxon>Bacillati</taxon>
        <taxon>Bacillota</taxon>
        <taxon>Negativicutes</taxon>
        <taxon>Selenomonadales</taxon>
        <taxon>Selenomonadaceae</taxon>
        <taxon>Selenomonas</taxon>
    </lineage>
</organism>
<evidence type="ECO:0000256" key="2">
    <source>
        <dbReference type="ARBA" id="ARBA00022741"/>
    </source>
</evidence>
<dbReference type="Gene3D" id="3.40.50.300">
    <property type="entry name" value="P-loop containing nucleotide triphosphate hydrolases"/>
    <property type="match status" value="3"/>
</dbReference>
<evidence type="ECO:0008006" key="12">
    <source>
        <dbReference type="Google" id="ProtNLM"/>
    </source>
</evidence>
<keyword evidence="5" id="KW-0067">ATP-binding</keyword>
<dbReference type="Pfam" id="PF18741">
    <property type="entry name" value="MTES_1575"/>
    <property type="match status" value="1"/>
</dbReference>
<evidence type="ECO:0000256" key="4">
    <source>
        <dbReference type="ARBA" id="ARBA00022806"/>
    </source>
</evidence>
<dbReference type="PANTHER" id="PTHR43788:SF8">
    <property type="entry name" value="DNA-BINDING PROTEIN SMUBP-2"/>
    <property type="match status" value="1"/>
</dbReference>
<dbReference type="PANTHER" id="PTHR43788">
    <property type="entry name" value="DNA2/NAM7 HELICASE FAMILY MEMBER"/>
    <property type="match status" value="1"/>
</dbReference>
<dbReference type="OrthoDB" id="9757917at2"/>
<feature type="coiled-coil region" evidence="6">
    <location>
        <begin position="449"/>
        <end position="486"/>
    </location>
</feature>
<dbReference type="GO" id="GO:0016787">
    <property type="term" value="F:hydrolase activity"/>
    <property type="evidence" value="ECO:0007669"/>
    <property type="project" value="UniProtKB-KW"/>
</dbReference>